<evidence type="ECO:0000313" key="2">
    <source>
        <dbReference type="Proteomes" id="UP001548832"/>
    </source>
</evidence>
<evidence type="ECO:0000313" key="1">
    <source>
        <dbReference type="EMBL" id="MET2832861.1"/>
    </source>
</evidence>
<dbReference type="Proteomes" id="UP001548832">
    <property type="component" value="Unassembled WGS sequence"/>
</dbReference>
<dbReference type="EMBL" id="JBEWSZ010000014">
    <property type="protein sequence ID" value="MET2832861.1"/>
    <property type="molecule type" value="Genomic_DNA"/>
</dbReference>
<organism evidence="1 2">
    <name type="scientific">Mesorhizobium shangrilense</name>
    <dbReference type="NCBI Taxonomy" id="460060"/>
    <lineage>
        <taxon>Bacteria</taxon>
        <taxon>Pseudomonadati</taxon>
        <taxon>Pseudomonadota</taxon>
        <taxon>Alphaproteobacteria</taxon>
        <taxon>Hyphomicrobiales</taxon>
        <taxon>Phyllobacteriaceae</taxon>
        <taxon>Mesorhizobium</taxon>
    </lineage>
</organism>
<reference evidence="1 2" key="1">
    <citation type="submission" date="2024-06" db="EMBL/GenBank/DDBJ databases">
        <authorList>
            <person name="Kim D.-U."/>
        </authorList>
    </citation>
    <scope>NUCLEOTIDE SEQUENCE [LARGE SCALE GENOMIC DNA]</scope>
    <source>
        <strain evidence="1 2">KACC15460</strain>
    </source>
</reference>
<proteinExistence type="predicted"/>
<accession>A0ABV2DS65</accession>
<name>A0ABV2DS65_9HYPH</name>
<comment type="caution">
    <text evidence="1">The sequence shown here is derived from an EMBL/GenBank/DDBJ whole genome shotgun (WGS) entry which is preliminary data.</text>
</comment>
<keyword evidence="2" id="KW-1185">Reference proteome</keyword>
<sequence>MMQQDQAEKSRVAASTTPTVGVGCQTLSQKCWTGISLWTGLAAESASGDQPVQCRSNLEPTSIRLISIVAAASSASANTIGPRQNAIWLDHGSNAKLFGDWIFIGNVIGRQV</sequence>
<protein>
    <submittedName>
        <fullName evidence="1">Uncharacterized protein</fullName>
    </submittedName>
</protein>
<dbReference type="RefSeq" id="WP_354465066.1">
    <property type="nucleotide sequence ID" value="NZ_JBEWSZ010000014.1"/>
</dbReference>
<gene>
    <name evidence="1" type="ORF">ABVQ20_38735</name>
</gene>